<evidence type="ECO:0008006" key="5">
    <source>
        <dbReference type="Google" id="ProtNLM"/>
    </source>
</evidence>
<gene>
    <name evidence="2" type="ORF">DEE74_22715</name>
    <name evidence="1" type="ORF">R38712_04691</name>
</gene>
<evidence type="ECO:0000313" key="4">
    <source>
        <dbReference type="Proteomes" id="UP001199322"/>
    </source>
</evidence>
<proteinExistence type="predicted"/>
<dbReference type="AlphaFoldDB" id="A0AAW4Q9K8"/>
<evidence type="ECO:0000313" key="2">
    <source>
        <dbReference type="EMBL" id="MBX3892685.1"/>
    </source>
</evidence>
<sequence>MTTSLDLTIGDFEKQLAQTYGVMCGVFESAFGVGLEDRLPEIEQHIDKHYGADAANHMLVLQGIIDRDTEEFLDEDGNVLTDLSGTSVELCQEAVTLFLAKTKPASVYNENMLYGVSHCWFNLNLAGSCLHASQHPEALHFLASANKALGQAQMLLVLRERGRERARKGGKQRHAPMQEEKERAQTIFRQFIAGKGLSNAQAASKLHSEFGIRYHYGGVTRLVSKTRKEMESES</sequence>
<organism evidence="2 4">
    <name type="scientific">Ralstonia pickettii</name>
    <name type="common">Burkholderia pickettii</name>
    <dbReference type="NCBI Taxonomy" id="329"/>
    <lineage>
        <taxon>Bacteria</taxon>
        <taxon>Pseudomonadati</taxon>
        <taxon>Pseudomonadota</taxon>
        <taxon>Betaproteobacteria</taxon>
        <taxon>Burkholderiales</taxon>
        <taxon>Burkholderiaceae</taxon>
        <taxon>Ralstonia</taxon>
    </lineage>
</organism>
<evidence type="ECO:0000313" key="1">
    <source>
        <dbReference type="EMBL" id="CAJ0731350.1"/>
    </source>
</evidence>
<comment type="caution">
    <text evidence="2">The sequence shown here is derived from an EMBL/GenBank/DDBJ whole genome shotgun (WGS) entry which is preliminary data.</text>
</comment>
<keyword evidence="3" id="KW-1185">Reference proteome</keyword>
<protein>
    <recommendedName>
        <fullName evidence="5">Transcriptional regulator</fullName>
    </recommendedName>
</protein>
<name>A0AAW4Q9K8_RALPI</name>
<dbReference type="EMBL" id="QGBI01000028">
    <property type="protein sequence ID" value="MBX3892685.1"/>
    <property type="molecule type" value="Genomic_DNA"/>
</dbReference>
<reference evidence="1 3" key="2">
    <citation type="submission" date="2023-07" db="EMBL/GenBank/DDBJ databases">
        <authorList>
            <person name="Peeters C."/>
        </authorList>
    </citation>
    <scope>NUCLEOTIDE SEQUENCE [LARGE SCALE GENOMIC DNA]</scope>
    <source>
        <strain evidence="1 3">R-38712</strain>
    </source>
</reference>
<reference evidence="2" key="1">
    <citation type="submission" date="2018-06" db="EMBL/GenBank/DDBJ databases">
        <authorList>
            <person name="O'Rourke A."/>
        </authorList>
    </citation>
    <scope>NUCLEOTIDE SEQUENCE</scope>
    <source>
        <strain evidence="2">132550021-3</strain>
    </source>
</reference>
<dbReference type="RefSeq" id="WP_015855884.1">
    <property type="nucleotide sequence ID" value="NZ_CATWFT010000022.1"/>
</dbReference>
<evidence type="ECO:0000313" key="3">
    <source>
        <dbReference type="Proteomes" id="UP001189303"/>
    </source>
</evidence>
<dbReference type="EMBL" id="CATWFT010000022">
    <property type="protein sequence ID" value="CAJ0731350.1"/>
    <property type="molecule type" value="Genomic_DNA"/>
</dbReference>
<accession>A0AAW4Q9K8</accession>
<dbReference type="Proteomes" id="UP001189303">
    <property type="component" value="Unassembled WGS sequence"/>
</dbReference>
<dbReference type="Proteomes" id="UP001199322">
    <property type="component" value="Unassembled WGS sequence"/>
</dbReference>